<dbReference type="OMA" id="VFFCINS"/>
<dbReference type="EMBL" id="CH479204">
    <property type="protein sequence ID" value="EDW30652.1"/>
    <property type="molecule type" value="Genomic_DNA"/>
</dbReference>
<feature type="region of interest" description="Disordered" evidence="1">
    <location>
        <begin position="65"/>
        <end position="152"/>
    </location>
</feature>
<evidence type="ECO:0000313" key="4">
    <source>
        <dbReference type="Proteomes" id="UP000008744"/>
    </source>
</evidence>
<dbReference type="OrthoDB" id="7864772at2759"/>
<reference evidence="3 4" key="1">
    <citation type="journal article" date="2007" name="Nature">
        <title>Evolution of genes and genomes on the Drosophila phylogeny.</title>
        <authorList>
            <consortium name="Drosophila 12 Genomes Consortium"/>
            <person name="Clark A.G."/>
            <person name="Eisen M.B."/>
            <person name="Smith D.R."/>
            <person name="Bergman C.M."/>
            <person name="Oliver B."/>
            <person name="Markow T.A."/>
            <person name="Kaufman T.C."/>
            <person name="Kellis M."/>
            <person name="Gelbart W."/>
            <person name="Iyer V.N."/>
            <person name="Pollard D.A."/>
            <person name="Sackton T.B."/>
            <person name="Larracuente A.M."/>
            <person name="Singh N.D."/>
            <person name="Abad J.P."/>
            <person name="Abt D.N."/>
            <person name="Adryan B."/>
            <person name="Aguade M."/>
            <person name="Akashi H."/>
            <person name="Anderson W.W."/>
            <person name="Aquadro C.F."/>
            <person name="Ardell D.H."/>
            <person name="Arguello R."/>
            <person name="Artieri C.G."/>
            <person name="Barbash D.A."/>
            <person name="Barker D."/>
            <person name="Barsanti P."/>
            <person name="Batterham P."/>
            <person name="Batzoglou S."/>
            <person name="Begun D."/>
            <person name="Bhutkar A."/>
            <person name="Blanco E."/>
            <person name="Bosak S.A."/>
            <person name="Bradley R.K."/>
            <person name="Brand A.D."/>
            <person name="Brent M.R."/>
            <person name="Brooks A.N."/>
            <person name="Brown R.H."/>
            <person name="Butlin R.K."/>
            <person name="Caggese C."/>
            <person name="Calvi B.R."/>
            <person name="Bernardo de Carvalho A."/>
            <person name="Caspi A."/>
            <person name="Castrezana S."/>
            <person name="Celniker S.E."/>
            <person name="Chang J.L."/>
            <person name="Chapple C."/>
            <person name="Chatterji S."/>
            <person name="Chinwalla A."/>
            <person name="Civetta A."/>
            <person name="Clifton S.W."/>
            <person name="Comeron J.M."/>
            <person name="Costello J.C."/>
            <person name="Coyne J.A."/>
            <person name="Daub J."/>
            <person name="David R.G."/>
            <person name="Delcher A.L."/>
            <person name="Delehaunty K."/>
            <person name="Do C.B."/>
            <person name="Ebling H."/>
            <person name="Edwards K."/>
            <person name="Eickbush T."/>
            <person name="Evans J.D."/>
            <person name="Filipski A."/>
            <person name="Findeiss S."/>
            <person name="Freyhult E."/>
            <person name="Fulton L."/>
            <person name="Fulton R."/>
            <person name="Garcia A.C."/>
            <person name="Gardiner A."/>
            <person name="Garfield D.A."/>
            <person name="Garvin B.E."/>
            <person name="Gibson G."/>
            <person name="Gilbert D."/>
            <person name="Gnerre S."/>
            <person name="Godfrey J."/>
            <person name="Good R."/>
            <person name="Gotea V."/>
            <person name="Gravely B."/>
            <person name="Greenberg A.J."/>
            <person name="Griffiths-Jones S."/>
            <person name="Gross S."/>
            <person name="Guigo R."/>
            <person name="Gustafson E.A."/>
            <person name="Haerty W."/>
            <person name="Hahn M.W."/>
            <person name="Halligan D.L."/>
            <person name="Halpern A.L."/>
            <person name="Halter G.M."/>
            <person name="Han M.V."/>
            <person name="Heger A."/>
            <person name="Hillier L."/>
            <person name="Hinrichs A.S."/>
            <person name="Holmes I."/>
            <person name="Hoskins R.A."/>
            <person name="Hubisz M.J."/>
            <person name="Hultmark D."/>
            <person name="Huntley M.A."/>
            <person name="Jaffe D.B."/>
            <person name="Jagadeeshan S."/>
            <person name="Jeck W.R."/>
            <person name="Johnson J."/>
            <person name="Jones C.D."/>
            <person name="Jordan W.C."/>
            <person name="Karpen G.H."/>
            <person name="Kataoka E."/>
            <person name="Keightley P.D."/>
            <person name="Kheradpour P."/>
            <person name="Kirkness E.F."/>
            <person name="Koerich L.B."/>
            <person name="Kristiansen K."/>
            <person name="Kudrna D."/>
            <person name="Kulathinal R.J."/>
            <person name="Kumar S."/>
            <person name="Kwok R."/>
            <person name="Lander E."/>
            <person name="Langley C.H."/>
            <person name="Lapoint R."/>
            <person name="Lazzaro B.P."/>
            <person name="Lee S.J."/>
            <person name="Levesque L."/>
            <person name="Li R."/>
            <person name="Lin C.F."/>
            <person name="Lin M.F."/>
            <person name="Lindblad-Toh K."/>
            <person name="Llopart A."/>
            <person name="Long M."/>
            <person name="Low L."/>
            <person name="Lozovsky E."/>
            <person name="Lu J."/>
            <person name="Luo M."/>
            <person name="Machado C.A."/>
            <person name="Makalowski W."/>
            <person name="Marzo M."/>
            <person name="Matsuda M."/>
            <person name="Matzkin L."/>
            <person name="McAllister B."/>
            <person name="McBride C.S."/>
            <person name="McKernan B."/>
            <person name="McKernan K."/>
            <person name="Mendez-Lago M."/>
            <person name="Minx P."/>
            <person name="Mollenhauer M.U."/>
            <person name="Montooth K."/>
            <person name="Mount S.M."/>
            <person name="Mu X."/>
            <person name="Myers E."/>
            <person name="Negre B."/>
            <person name="Newfeld S."/>
            <person name="Nielsen R."/>
            <person name="Noor M.A."/>
            <person name="O'Grady P."/>
            <person name="Pachter L."/>
            <person name="Papaceit M."/>
            <person name="Parisi M.J."/>
            <person name="Parisi M."/>
            <person name="Parts L."/>
            <person name="Pedersen J.S."/>
            <person name="Pesole G."/>
            <person name="Phillippy A.M."/>
            <person name="Ponting C.P."/>
            <person name="Pop M."/>
            <person name="Porcelli D."/>
            <person name="Powell J.R."/>
            <person name="Prohaska S."/>
            <person name="Pruitt K."/>
            <person name="Puig M."/>
            <person name="Quesneville H."/>
            <person name="Ram K.R."/>
            <person name="Rand D."/>
            <person name="Rasmussen M.D."/>
            <person name="Reed L.K."/>
            <person name="Reenan R."/>
            <person name="Reily A."/>
            <person name="Remington K.A."/>
            <person name="Rieger T.T."/>
            <person name="Ritchie M.G."/>
            <person name="Robin C."/>
            <person name="Rogers Y.H."/>
            <person name="Rohde C."/>
            <person name="Rozas J."/>
            <person name="Rubenfield M.J."/>
            <person name="Ruiz A."/>
            <person name="Russo S."/>
            <person name="Salzberg S.L."/>
            <person name="Sanchez-Gracia A."/>
            <person name="Saranga D.J."/>
            <person name="Sato H."/>
            <person name="Schaeffer S.W."/>
            <person name="Schatz M.C."/>
            <person name="Schlenke T."/>
            <person name="Schwartz R."/>
            <person name="Segarra C."/>
            <person name="Singh R.S."/>
            <person name="Sirot L."/>
            <person name="Sirota M."/>
            <person name="Sisneros N.B."/>
            <person name="Smith C.D."/>
            <person name="Smith T.F."/>
            <person name="Spieth J."/>
            <person name="Stage D.E."/>
            <person name="Stark A."/>
            <person name="Stephan W."/>
            <person name="Strausberg R.L."/>
            <person name="Strempel S."/>
            <person name="Sturgill D."/>
            <person name="Sutton G."/>
            <person name="Sutton G.G."/>
            <person name="Tao W."/>
            <person name="Teichmann S."/>
            <person name="Tobari Y.N."/>
            <person name="Tomimura Y."/>
            <person name="Tsolas J.M."/>
            <person name="Valente V.L."/>
            <person name="Venter E."/>
            <person name="Venter J.C."/>
            <person name="Vicario S."/>
            <person name="Vieira F.G."/>
            <person name="Vilella A.J."/>
            <person name="Villasante A."/>
            <person name="Walenz B."/>
            <person name="Wang J."/>
            <person name="Wasserman M."/>
            <person name="Watts T."/>
            <person name="Wilson D."/>
            <person name="Wilson R.K."/>
            <person name="Wing R.A."/>
            <person name="Wolfner M.F."/>
            <person name="Wong A."/>
            <person name="Wong G.K."/>
            <person name="Wu C.I."/>
            <person name="Wu G."/>
            <person name="Yamamoto D."/>
            <person name="Yang H.P."/>
            <person name="Yang S.P."/>
            <person name="Yorke J.A."/>
            <person name="Yoshida K."/>
            <person name="Zdobnov E."/>
            <person name="Zhang P."/>
            <person name="Zhang Y."/>
            <person name="Zimin A.V."/>
            <person name="Baldwin J."/>
            <person name="Abdouelleil A."/>
            <person name="Abdulkadir J."/>
            <person name="Abebe A."/>
            <person name="Abera B."/>
            <person name="Abreu J."/>
            <person name="Acer S.C."/>
            <person name="Aftuck L."/>
            <person name="Alexander A."/>
            <person name="An P."/>
            <person name="Anderson E."/>
            <person name="Anderson S."/>
            <person name="Arachi H."/>
            <person name="Azer M."/>
            <person name="Bachantsang P."/>
            <person name="Barry A."/>
            <person name="Bayul T."/>
            <person name="Berlin A."/>
            <person name="Bessette D."/>
            <person name="Bloom T."/>
            <person name="Blye J."/>
            <person name="Boguslavskiy L."/>
            <person name="Bonnet C."/>
            <person name="Boukhgalter B."/>
            <person name="Bourzgui I."/>
            <person name="Brown A."/>
            <person name="Cahill P."/>
            <person name="Channer S."/>
            <person name="Cheshatsang Y."/>
            <person name="Chuda L."/>
            <person name="Citroen M."/>
            <person name="Collymore A."/>
            <person name="Cooke P."/>
            <person name="Costello M."/>
            <person name="D'Aco K."/>
            <person name="Daza R."/>
            <person name="De Haan G."/>
            <person name="DeGray S."/>
            <person name="DeMaso C."/>
            <person name="Dhargay N."/>
            <person name="Dooley K."/>
            <person name="Dooley E."/>
            <person name="Doricent M."/>
            <person name="Dorje P."/>
            <person name="Dorjee K."/>
            <person name="Dupes A."/>
            <person name="Elong R."/>
            <person name="Falk J."/>
            <person name="Farina A."/>
            <person name="Faro S."/>
            <person name="Ferguson D."/>
            <person name="Fisher S."/>
            <person name="Foley C.D."/>
            <person name="Franke A."/>
            <person name="Friedrich D."/>
            <person name="Gadbois L."/>
            <person name="Gearin G."/>
            <person name="Gearin C.R."/>
            <person name="Giannoukos G."/>
            <person name="Goode T."/>
            <person name="Graham J."/>
            <person name="Grandbois E."/>
            <person name="Grewal S."/>
            <person name="Gyaltsen K."/>
            <person name="Hafez N."/>
            <person name="Hagos B."/>
            <person name="Hall J."/>
            <person name="Henson C."/>
            <person name="Hollinger A."/>
            <person name="Honan T."/>
            <person name="Huard M.D."/>
            <person name="Hughes L."/>
            <person name="Hurhula B."/>
            <person name="Husby M.E."/>
            <person name="Kamat A."/>
            <person name="Kanga B."/>
            <person name="Kashin S."/>
            <person name="Khazanovich D."/>
            <person name="Kisner P."/>
            <person name="Lance K."/>
            <person name="Lara M."/>
            <person name="Lee W."/>
            <person name="Lennon N."/>
            <person name="Letendre F."/>
            <person name="LeVine R."/>
            <person name="Lipovsky A."/>
            <person name="Liu X."/>
            <person name="Liu J."/>
            <person name="Liu S."/>
            <person name="Lokyitsang T."/>
            <person name="Lokyitsang Y."/>
            <person name="Lubonja R."/>
            <person name="Lui A."/>
            <person name="MacDonald P."/>
            <person name="Magnisalis V."/>
            <person name="Maru K."/>
            <person name="Matthews C."/>
            <person name="McCusker W."/>
            <person name="McDonough S."/>
            <person name="Mehta T."/>
            <person name="Meldrim J."/>
            <person name="Meneus L."/>
            <person name="Mihai O."/>
            <person name="Mihalev A."/>
            <person name="Mihova T."/>
            <person name="Mittelman R."/>
            <person name="Mlenga V."/>
            <person name="Montmayeur A."/>
            <person name="Mulrain L."/>
            <person name="Navidi A."/>
            <person name="Naylor J."/>
            <person name="Negash T."/>
            <person name="Nguyen T."/>
            <person name="Nguyen N."/>
            <person name="Nicol R."/>
            <person name="Norbu C."/>
            <person name="Norbu N."/>
            <person name="Novod N."/>
            <person name="O'Neill B."/>
            <person name="Osman S."/>
            <person name="Markiewicz E."/>
            <person name="Oyono O.L."/>
            <person name="Patti C."/>
            <person name="Phunkhang P."/>
            <person name="Pierre F."/>
            <person name="Priest M."/>
            <person name="Raghuraman S."/>
            <person name="Rege F."/>
            <person name="Reyes R."/>
            <person name="Rise C."/>
            <person name="Rogov P."/>
            <person name="Ross K."/>
            <person name="Ryan E."/>
            <person name="Settipalli S."/>
            <person name="Shea T."/>
            <person name="Sherpa N."/>
            <person name="Shi L."/>
            <person name="Shih D."/>
            <person name="Sparrow T."/>
            <person name="Spaulding J."/>
            <person name="Stalker J."/>
            <person name="Stange-Thomann N."/>
            <person name="Stavropoulos S."/>
            <person name="Stone C."/>
            <person name="Strader C."/>
            <person name="Tesfaye S."/>
            <person name="Thomson T."/>
            <person name="Thoulutsang Y."/>
            <person name="Thoulutsang D."/>
            <person name="Topham K."/>
            <person name="Topping I."/>
            <person name="Tsamla T."/>
            <person name="Vassiliev H."/>
            <person name="Vo A."/>
            <person name="Wangchuk T."/>
            <person name="Wangdi T."/>
            <person name="Weiand M."/>
            <person name="Wilkinson J."/>
            <person name="Wilson A."/>
            <person name="Yadav S."/>
            <person name="Young G."/>
            <person name="Yu Q."/>
            <person name="Zembek L."/>
            <person name="Zhong D."/>
            <person name="Zimmer A."/>
            <person name="Zwirko Z."/>
            <person name="Jaffe D.B."/>
            <person name="Alvarez P."/>
            <person name="Brockman W."/>
            <person name="Butler J."/>
            <person name="Chin C."/>
            <person name="Gnerre S."/>
            <person name="Grabherr M."/>
            <person name="Kleber M."/>
            <person name="Mauceli E."/>
            <person name="MacCallum I."/>
        </authorList>
    </citation>
    <scope>NUCLEOTIDE SEQUENCE [LARGE SCALE GENOMIC DNA]</scope>
    <source>
        <strain evidence="4">MSH-3 / Tucson 14011-0111.49</strain>
    </source>
</reference>
<dbReference type="KEGG" id="dpe:6599975"/>
<feature type="compositionally biased region" description="Basic and acidic residues" evidence="1">
    <location>
        <begin position="103"/>
        <end position="116"/>
    </location>
</feature>
<feature type="transmembrane region" description="Helical" evidence="2">
    <location>
        <begin position="39"/>
        <end position="59"/>
    </location>
</feature>
<accession>B4H2T5</accession>
<gene>
    <name evidence="3" type="primary">Dper\GL26897</name>
    <name evidence="3" type="ORF">Dper_GL26897</name>
</gene>
<dbReference type="HOGENOM" id="CLU_1724216_0_0_1"/>
<keyword evidence="2" id="KW-0472">Membrane</keyword>
<keyword evidence="2" id="KW-1133">Transmembrane helix</keyword>
<organism evidence="4">
    <name type="scientific">Drosophila persimilis</name>
    <name type="common">Fruit fly</name>
    <dbReference type="NCBI Taxonomy" id="7234"/>
    <lineage>
        <taxon>Eukaryota</taxon>
        <taxon>Metazoa</taxon>
        <taxon>Ecdysozoa</taxon>
        <taxon>Arthropoda</taxon>
        <taxon>Hexapoda</taxon>
        <taxon>Insecta</taxon>
        <taxon>Pterygota</taxon>
        <taxon>Neoptera</taxon>
        <taxon>Endopterygota</taxon>
        <taxon>Diptera</taxon>
        <taxon>Brachycera</taxon>
        <taxon>Muscomorpha</taxon>
        <taxon>Ephydroidea</taxon>
        <taxon>Drosophilidae</taxon>
        <taxon>Drosophila</taxon>
        <taxon>Sophophora</taxon>
    </lineage>
</organism>
<dbReference type="AlphaFoldDB" id="B4H2T5"/>
<keyword evidence="2" id="KW-0812">Transmembrane</keyword>
<evidence type="ECO:0000256" key="2">
    <source>
        <dbReference type="SAM" id="Phobius"/>
    </source>
</evidence>
<dbReference type="Proteomes" id="UP000008744">
    <property type="component" value="Unassembled WGS sequence"/>
</dbReference>
<evidence type="ECO:0000256" key="1">
    <source>
        <dbReference type="SAM" id="MobiDB-lite"/>
    </source>
</evidence>
<proteinExistence type="predicted"/>
<name>B4H2T5_DROPE</name>
<evidence type="ECO:0000313" key="3">
    <source>
        <dbReference type="EMBL" id="EDW30652.1"/>
    </source>
</evidence>
<protein>
    <submittedName>
        <fullName evidence="3">GL26897</fullName>
    </submittedName>
</protein>
<keyword evidence="4" id="KW-1185">Reference proteome</keyword>
<sequence>MSPLEQITTKHLSSLFSGWSCDSNDSDEEATPQQESSGFGTFCLLYLGIAVVFFCINSLTDQHMEHQSRLHKKSRQRGRSGRHHSIAPRRRRHSVSPRKRQGKATEKDASTPDVWHDPFGQEEEEKEKEKENEKEDDQQQGDCFFDILSDDK</sequence>
<feature type="compositionally biased region" description="Basic residues" evidence="1">
    <location>
        <begin position="69"/>
        <end position="102"/>
    </location>
</feature>